<evidence type="ECO:0000313" key="2">
    <source>
        <dbReference type="EMBL" id="KAB2383486.1"/>
    </source>
</evidence>
<evidence type="ECO:0000313" key="3">
    <source>
        <dbReference type="Proteomes" id="UP000483004"/>
    </source>
</evidence>
<gene>
    <name evidence="2" type="ORF">F9B16_12615</name>
</gene>
<dbReference type="InterPro" id="IPR052395">
    <property type="entry name" value="ET_Ferredoxin"/>
</dbReference>
<comment type="caution">
    <text evidence="2">The sequence shown here is derived from an EMBL/GenBank/DDBJ whole genome shotgun (WGS) entry which is preliminary data.</text>
</comment>
<proteinExistence type="predicted"/>
<sequence>MTGTTGGERPEVAVTPRTCVGTGVCAFYAPATFELDERGRVRIATGPGEDSAEDIGNAAEACPTQSITLSSTDER</sequence>
<name>A0A6L3W3U8_9ACTN</name>
<dbReference type="Pfam" id="PF13370">
    <property type="entry name" value="Fer4_13"/>
    <property type="match status" value="1"/>
</dbReference>
<dbReference type="Gene3D" id="3.30.70.20">
    <property type="match status" value="1"/>
</dbReference>
<dbReference type="RefSeq" id="WP_151540215.1">
    <property type="nucleotide sequence ID" value="NZ_WBMR01000026.1"/>
</dbReference>
<dbReference type="EMBL" id="WBMR01000026">
    <property type="protein sequence ID" value="KAB2383486.1"/>
    <property type="molecule type" value="Genomic_DNA"/>
</dbReference>
<dbReference type="SUPFAM" id="SSF54862">
    <property type="entry name" value="4Fe-4S ferredoxins"/>
    <property type="match status" value="1"/>
</dbReference>
<dbReference type="PANTHER" id="PTHR39163">
    <property type="entry name" value="FERREDOXIN"/>
    <property type="match status" value="1"/>
</dbReference>
<accession>A0A6L3W3U8</accession>
<reference evidence="2 3" key="1">
    <citation type="submission" date="2019-09" db="EMBL/GenBank/DDBJ databases">
        <title>Actinomadura physcomitrii sp. nov., a novel actinomycete isolated from moss [Physcomitrium sphaericum (Ludw) Fuernr].</title>
        <authorList>
            <person name="Liu C."/>
            <person name="Zhuang X."/>
        </authorList>
    </citation>
    <scope>NUCLEOTIDE SEQUENCE [LARGE SCALE GENOMIC DNA]</scope>
    <source>
        <strain evidence="2 3">CYP1-1B</strain>
    </source>
</reference>
<dbReference type="Proteomes" id="UP000483004">
    <property type="component" value="Unassembled WGS sequence"/>
</dbReference>
<organism evidence="2 3">
    <name type="scientific">Actinomadura montaniterrae</name>
    <dbReference type="NCBI Taxonomy" id="1803903"/>
    <lineage>
        <taxon>Bacteria</taxon>
        <taxon>Bacillati</taxon>
        <taxon>Actinomycetota</taxon>
        <taxon>Actinomycetes</taxon>
        <taxon>Streptosporangiales</taxon>
        <taxon>Thermomonosporaceae</taxon>
        <taxon>Actinomadura</taxon>
    </lineage>
</organism>
<dbReference type="OrthoDB" id="4741951at2"/>
<protein>
    <submittedName>
        <fullName evidence="2">Ferredoxin</fullName>
    </submittedName>
</protein>
<dbReference type="AlphaFoldDB" id="A0A6L3W3U8"/>
<keyword evidence="3" id="KW-1185">Reference proteome</keyword>
<dbReference type="PANTHER" id="PTHR39163:SF1">
    <property type="entry name" value="FERREDOXIN"/>
    <property type="match status" value="1"/>
</dbReference>
<evidence type="ECO:0000256" key="1">
    <source>
        <dbReference type="ARBA" id="ARBA00001966"/>
    </source>
</evidence>
<comment type="cofactor">
    <cofactor evidence="1">
        <name>[4Fe-4S] cluster</name>
        <dbReference type="ChEBI" id="CHEBI:49883"/>
    </cofactor>
</comment>